<dbReference type="Proteomes" id="UP001374535">
    <property type="component" value="Chromosome 9"/>
</dbReference>
<proteinExistence type="predicted"/>
<evidence type="ECO:0000313" key="1">
    <source>
        <dbReference type="EMBL" id="WVY95692.1"/>
    </source>
</evidence>
<dbReference type="AlphaFoldDB" id="A0AAQ3MR60"/>
<evidence type="ECO:0000313" key="2">
    <source>
        <dbReference type="Proteomes" id="UP001374535"/>
    </source>
</evidence>
<protein>
    <submittedName>
        <fullName evidence="1">Uncharacterized protein</fullName>
    </submittedName>
</protein>
<keyword evidence="2" id="KW-1185">Reference proteome</keyword>
<dbReference type="EMBL" id="CP144692">
    <property type="protein sequence ID" value="WVY95692.1"/>
    <property type="molecule type" value="Genomic_DNA"/>
</dbReference>
<organism evidence="1 2">
    <name type="scientific">Vigna mungo</name>
    <name type="common">Black gram</name>
    <name type="synonym">Phaseolus mungo</name>
    <dbReference type="NCBI Taxonomy" id="3915"/>
    <lineage>
        <taxon>Eukaryota</taxon>
        <taxon>Viridiplantae</taxon>
        <taxon>Streptophyta</taxon>
        <taxon>Embryophyta</taxon>
        <taxon>Tracheophyta</taxon>
        <taxon>Spermatophyta</taxon>
        <taxon>Magnoliopsida</taxon>
        <taxon>eudicotyledons</taxon>
        <taxon>Gunneridae</taxon>
        <taxon>Pentapetalae</taxon>
        <taxon>rosids</taxon>
        <taxon>fabids</taxon>
        <taxon>Fabales</taxon>
        <taxon>Fabaceae</taxon>
        <taxon>Papilionoideae</taxon>
        <taxon>50 kb inversion clade</taxon>
        <taxon>NPAAA clade</taxon>
        <taxon>indigoferoid/millettioid clade</taxon>
        <taxon>Phaseoleae</taxon>
        <taxon>Vigna</taxon>
    </lineage>
</organism>
<sequence>MQSQVMISFPRNFIVYMTILHINDTWGRQEQTVLLFSSFEQRTFIFQRYVMHRYLPHPIIQNGLRFAKWLRVNGGRNELWYNNDICLVLLAITNCIHLDNPFK</sequence>
<gene>
    <name evidence="1" type="ORF">V8G54_027843</name>
</gene>
<reference evidence="1 2" key="1">
    <citation type="journal article" date="2023" name="Life. Sci Alliance">
        <title>Evolutionary insights into 3D genome organization and epigenetic landscape of Vigna mungo.</title>
        <authorList>
            <person name="Junaid A."/>
            <person name="Singh B."/>
            <person name="Bhatia S."/>
        </authorList>
    </citation>
    <scope>NUCLEOTIDE SEQUENCE [LARGE SCALE GENOMIC DNA]</scope>
    <source>
        <strain evidence="1">Urdbean</strain>
    </source>
</reference>
<name>A0AAQ3MR60_VIGMU</name>
<accession>A0AAQ3MR60</accession>